<accession>A0AAE9EGW8</accession>
<protein>
    <recommendedName>
        <fullName evidence="1">BTB domain-containing protein</fullName>
    </recommendedName>
</protein>
<reference evidence="2 3" key="1">
    <citation type="submission" date="2022-04" db="EMBL/GenBank/DDBJ databases">
        <title>Chromosome-level reference genomes for two strains of Caenorhabditis briggsae: an improved platform for comparative genomics.</title>
        <authorList>
            <person name="Stevens L."/>
            <person name="Andersen E."/>
        </authorList>
    </citation>
    <scope>NUCLEOTIDE SEQUENCE [LARGE SCALE GENOMIC DNA]</scope>
    <source>
        <strain evidence="2">VX34</strain>
        <tissue evidence="2">Whole-organism</tissue>
    </source>
</reference>
<feature type="domain" description="BTB" evidence="1">
    <location>
        <begin position="2"/>
        <end position="72"/>
    </location>
</feature>
<dbReference type="PROSITE" id="PS50097">
    <property type="entry name" value="BTB"/>
    <property type="match status" value="1"/>
</dbReference>
<dbReference type="GO" id="GO:0051260">
    <property type="term" value="P:protein homooligomerization"/>
    <property type="evidence" value="ECO:0007669"/>
    <property type="project" value="InterPro"/>
</dbReference>
<proteinExistence type="predicted"/>
<name>A0AAE9EGW8_CAEBR</name>
<dbReference type="Pfam" id="PF02214">
    <property type="entry name" value="BTB_2"/>
    <property type="match status" value="1"/>
</dbReference>
<sequence>MLDEIVKIDVGGYVFKSFRSTLEKSDGFFKQMLKATSKAMFDESGAFFIDRDPTHFRLILNFMRDGHVELPETEKEQKEILKKAEYYSVDGLMKICEEKIYRKIKVLNLVLNLGVYFVIPIFHDSNYEMELHWSITSSRPVDCSFVDCPFATYHRSFLDGMKMNGVANRDGKKDGVVFYTFLG</sequence>
<dbReference type="AlphaFoldDB" id="A0AAE9EGW8"/>
<dbReference type="InterPro" id="IPR000210">
    <property type="entry name" value="BTB/POZ_dom"/>
</dbReference>
<dbReference type="Proteomes" id="UP000829354">
    <property type="component" value="Chromosome II"/>
</dbReference>
<dbReference type="SMART" id="SM00225">
    <property type="entry name" value="BTB"/>
    <property type="match status" value="1"/>
</dbReference>
<keyword evidence="3" id="KW-1185">Reference proteome</keyword>
<dbReference type="SUPFAM" id="SSF54695">
    <property type="entry name" value="POZ domain"/>
    <property type="match status" value="1"/>
</dbReference>
<dbReference type="CDD" id="cd18316">
    <property type="entry name" value="BTB_POZ_KCTD-like"/>
    <property type="match status" value="1"/>
</dbReference>
<gene>
    <name evidence="2" type="ORF">L5515_015750</name>
</gene>
<organism evidence="2 3">
    <name type="scientific">Caenorhabditis briggsae</name>
    <dbReference type="NCBI Taxonomy" id="6238"/>
    <lineage>
        <taxon>Eukaryota</taxon>
        <taxon>Metazoa</taxon>
        <taxon>Ecdysozoa</taxon>
        <taxon>Nematoda</taxon>
        <taxon>Chromadorea</taxon>
        <taxon>Rhabditida</taxon>
        <taxon>Rhabditina</taxon>
        <taxon>Rhabditomorpha</taxon>
        <taxon>Rhabditoidea</taxon>
        <taxon>Rhabditidae</taxon>
        <taxon>Peloderinae</taxon>
        <taxon>Caenorhabditis</taxon>
    </lineage>
</organism>
<evidence type="ECO:0000313" key="2">
    <source>
        <dbReference type="EMBL" id="UMM20496.1"/>
    </source>
</evidence>
<dbReference type="InterPro" id="IPR045068">
    <property type="entry name" value="BACURD1-3"/>
</dbReference>
<dbReference type="InterPro" id="IPR003131">
    <property type="entry name" value="T1-type_BTB"/>
</dbReference>
<dbReference type="PANTHER" id="PTHR11145">
    <property type="entry name" value="BTB/POZ DOMAIN-CONTAINING ADAPTER FOR CUL3-MEDIATED RHOA DEGRADATION PROTEIN FAMILY MEMBER"/>
    <property type="match status" value="1"/>
</dbReference>
<dbReference type="InterPro" id="IPR011333">
    <property type="entry name" value="SKP1/BTB/POZ_sf"/>
</dbReference>
<dbReference type="EMBL" id="CP092621">
    <property type="protein sequence ID" value="UMM20496.1"/>
    <property type="molecule type" value="Genomic_DNA"/>
</dbReference>
<dbReference type="PANTHER" id="PTHR11145:SF19">
    <property type="entry name" value="BTB DOMAIN-CONTAINING PROTEIN-RELATED"/>
    <property type="match status" value="1"/>
</dbReference>
<dbReference type="Gene3D" id="3.30.710.10">
    <property type="entry name" value="Potassium Channel Kv1.1, Chain A"/>
    <property type="match status" value="1"/>
</dbReference>
<evidence type="ECO:0000259" key="1">
    <source>
        <dbReference type="PROSITE" id="PS50097"/>
    </source>
</evidence>
<evidence type="ECO:0000313" key="3">
    <source>
        <dbReference type="Proteomes" id="UP000829354"/>
    </source>
</evidence>